<evidence type="ECO:0000256" key="12">
    <source>
        <dbReference type="ARBA" id="ARBA00022908"/>
    </source>
</evidence>
<feature type="compositionally biased region" description="Basic and acidic residues" evidence="17">
    <location>
        <begin position="11"/>
        <end position="24"/>
    </location>
</feature>
<keyword evidence="4" id="KW-0548">Nucleotidyltransferase</keyword>
<dbReference type="PANTHER" id="PTHR37984">
    <property type="entry name" value="PROTEIN CBG26694"/>
    <property type="match status" value="1"/>
</dbReference>
<evidence type="ECO:0000256" key="10">
    <source>
        <dbReference type="ARBA" id="ARBA00022842"/>
    </source>
</evidence>
<evidence type="ECO:0000256" key="13">
    <source>
        <dbReference type="ARBA" id="ARBA00022918"/>
    </source>
</evidence>
<dbReference type="SMART" id="SM00298">
    <property type="entry name" value="CHROMO"/>
    <property type="match status" value="1"/>
</dbReference>
<accession>M7WJW4</accession>
<keyword evidence="2" id="KW-0645">Protease</keyword>
<dbReference type="Gene3D" id="3.30.420.10">
    <property type="entry name" value="Ribonuclease H-like superfamily/Ribonuclease H"/>
    <property type="match status" value="1"/>
</dbReference>
<dbReference type="GO" id="GO:0003887">
    <property type="term" value="F:DNA-directed DNA polymerase activity"/>
    <property type="evidence" value="ECO:0007669"/>
    <property type="project" value="UniProtKB-KW"/>
</dbReference>
<dbReference type="InterPro" id="IPR000953">
    <property type="entry name" value="Chromo/chromo_shadow_dom"/>
</dbReference>
<dbReference type="GeneID" id="27370693"/>
<dbReference type="Gene3D" id="3.30.70.270">
    <property type="match status" value="2"/>
</dbReference>
<dbReference type="GO" id="GO:0006338">
    <property type="term" value="P:chromatin remodeling"/>
    <property type="evidence" value="ECO:0007669"/>
    <property type="project" value="UniProtKB-ARBA"/>
</dbReference>
<dbReference type="GO" id="GO:0004519">
    <property type="term" value="F:endonuclease activity"/>
    <property type="evidence" value="ECO:0007669"/>
    <property type="project" value="UniProtKB-KW"/>
</dbReference>
<keyword evidence="10" id="KW-0460">Magnesium</keyword>
<dbReference type="InterPro" id="IPR050951">
    <property type="entry name" value="Retrovirus_Pol_polyprotein"/>
</dbReference>
<dbReference type="InterPro" id="IPR036397">
    <property type="entry name" value="RNaseH_sf"/>
</dbReference>
<dbReference type="InterPro" id="IPR043502">
    <property type="entry name" value="DNA/RNA_pol_sf"/>
</dbReference>
<evidence type="ECO:0000256" key="1">
    <source>
        <dbReference type="ARBA" id="ARBA00012493"/>
    </source>
</evidence>
<keyword evidence="9" id="KW-0378">Hydrolase</keyword>
<dbReference type="HOGENOM" id="CLU_242470_0_0_1"/>
<keyword evidence="14" id="KW-0239">DNA-directed DNA polymerase</keyword>
<dbReference type="GO" id="GO:0004190">
    <property type="term" value="F:aspartic-type endopeptidase activity"/>
    <property type="evidence" value="ECO:0007669"/>
    <property type="project" value="UniProtKB-KW"/>
</dbReference>
<evidence type="ECO:0000256" key="11">
    <source>
        <dbReference type="ARBA" id="ARBA00022884"/>
    </source>
</evidence>
<evidence type="ECO:0000256" key="8">
    <source>
        <dbReference type="ARBA" id="ARBA00022759"/>
    </source>
</evidence>
<dbReference type="InterPro" id="IPR043128">
    <property type="entry name" value="Rev_trsase/Diguanyl_cyclase"/>
</dbReference>
<dbReference type="GO" id="GO:0003964">
    <property type="term" value="F:RNA-directed DNA polymerase activity"/>
    <property type="evidence" value="ECO:0007669"/>
    <property type="project" value="UniProtKB-KW"/>
</dbReference>
<evidence type="ECO:0000256" key="6">
    <source>
        <dbReference type="ARBA" id="ARBA00022723"/>
    </source>
</evidence>
<dbReference type="InterPro" id="IPR001584">
    <property type="entry name" value="Integrase_cat-core"/>
</dbReference>
<organism evidence="21 22">
    <name type="scientific">Rhodotorula toruloides (strain NP11)</name>
    <name type="common">Yeast</name>
    <name type="synonym">Rhodosporidium toruloides</name>
    <dbReference type="NCBI Taxonomy" id="1130832"/>
    <lineage>
        <taxon>Eukaryota</taxon>
        <taxon>Fungi</taxon>
        <taxon>Dikarya</taxon>
        <taxon>Basidiomycota</taxon>
        <taxon>Pucciniomycotina</taxon>
        <taxon>Microbotryomycetes</taxon>
        <taxon>Sporidiobolales</taxon>
        <taxon>Sporidiobolaceae</taxon>
        <taxon>Rhodotorula</taxon>
    </lineage>
</organism>
<feature type="compositionally biased region" description="Low complexity" evidence="17">
    <location>
        <begin position="388"/>
        <end position="410"/>
    </location>
</feature>
<dbReference type="CDD" id="cd00303">
    <property type="entry name" value="retropepsin_like"/>
    <property type="match status" value="1"/>
</dbReference>
<keyword evidence="13" id="KW-0695">RNA-directed DNA polymerase</keyword>
<feature type="domain" description="Reverse transcriptase" evidence="19">
    <location>
        <begin position="775"/>
        <end position="956"/>
    </location>
</feature>
<feature type="region of interest" description="Disordered" evidence="17">
    <location>
        <begin position="46"/>
        <end position="65"/>
    </location>
</feature>
<dbReference type="RefSeq" id="XP_016269254.1">
    <property type="nucleotide sequence ID" value="XM_016420340.1"/>
</dbReference>
<evidence type="ECO:0000259" key="18">
    <source>
        <dbReference type="PROSITE" id="PS50013"/>
    </source>
</evidence>
<feature type="region of interest" description="Disordered" evidence="17">
    <location>
        <begin position="98"/>
        <end position="158"/>
    </location>
</feature>
<dbReference type="GO" id="GO:0046872">
    <property type="term" value="F:metal ion binding"/>
    <property type="evidence" value="ECO:0007669"/>
    <property type="project" value="UniProtKB-KW"/>
</dbReference>
<dbReference type="PROSITE" id="PS50994">
    <property type="entry name" value="INTEGRASE"/>
    <property type="match status" value="1"/>
</dbReference>
<dbReference type="GO" id="GO:0003723">
    <property type="term" value="F:RNA binding"/>
    <property type="evidence" value="ECO:0007669"/>
    <property type="project" value="UniProtKB-KW"/>
</dbReference>
<dbReference type="InterPro" id="IPR041588">
    <property type="entry name" value="Integrase_H2C2"/>
</dbReference>
<dbReference type="FunFam" id="3.10.10.10:FF:000007">
    <property type="entry name" value="Retrovirus-related Pol polyprotein from transposon 17.6-like Protein"/>
    <property type="match status" value="1"/>
</dbReference>
<reference evidence="21 22" key="1">
    <citation type="journal article" date="2012" name="Nat. Commun.">
        <title>A multi-omic map of the lipid-producing yeast Rhodosporidium toruloides.</title>
        <authorList>
            <person name="Zhu Z."/>
            <person name="Zhang S."/>
            <person name="Liu H."/>
            <person name="Shen H."/>
            <person name="Lin X."/>
            <person name="Yang F."/>
            <person name="Zhou Y.J."/>
            <person name="Jin G."/>
            <person name="Ye M."/>
            <person name="Zou H."/>
            <person name="Zou H."/>
            <person name="Zhao Z.K."/>
        </authorList>
    </citation>
    <scope>NUCLEOTIDE SEQUENCE [LARGE SCALE GENOMIC DNA]</scope>
    <source>
        <strain evidence="21 22">NP11</strain>
    </source>
</reference>
<dbReference type="GO" id="GO:0006508">
    <property type="term" value="P:proteolysis"/>
    <property type="evidence" value="ECO:0007669"/>
    <property type="project" value="UniProtKB-KW"/>
</dbReference>
<feature type="compositionally biased region" description="Low complexity" evidence="17">
    <location>
        <begin position="130"/>
        <end position="143"/>
    </location>
</feature>
<evidence type="ECO:0000256" key="4">
    <source>
        <dbReference type="ARBA" id="ARBA00022695"/>
    </source>
</evidence>
<evidence type="ECO:0000256" key="17">
    <source>
        <dbReference type="SAM" id="MobiDB-lite"/>
    </source>
</evidence>
<dbReference type="InterPro" id="IPR023780">
    <property type="entry name" value="Chromo_domain"/>
</dbReference>
<dbReference type="InterPro" id="IPR000477">
    <property type="entry name" value="RT_dom"/>
</dbReference>
<dbReference type="SUPFAM" id="SSF53098">
    <property type="entry name" value="Ribonuclease H-like"/>
    <property type="match status" value="1"/>
</dbReference>
<evidence type="ECO:0000256" key="5">
    <source>
        <dbReference type="ARBA" id="ARBA00022722"/>
    </source>
</evidence>
<dbReference type="PROSITE" id="PS50878">
    <property type="entry name" value="RT_POL"/>
    <property type="match status" value="1"/>
</dbReference>
<dbReference type="Gene3D" id="1.10.340.70">
    <property type="match status" value="1"/>
</dbReference>
<dbReference type="CDD" id="cd01647">
    <property type="entry name" value="RT_LTR"/>
    <property type="match status" value="1"/>
</dbReference>
<dbReference type="InterPro" id="IPR016197">
    <property type="entry name" value="Chromo-like_dom_sf"/>
</dbReference>
<feature type="domain" description="Integrase catalytic" evidence="20">
    <location>
        <begin position="1317"/>
        <end position="1496"/>
    </location>
</feature>
<keyword evidence="15" id="KW-0238">DNA-binding</keyword>
<feature type="region of interest" description="Disordered" evidence="17">
    <location>
        <begin position="377"/>
        <end position="425"/>
    </location>
</feature>
<dbReference type="GO" id="GO:0006310">
    <property type="term" value="P:DNA recombination"/>
    <property type="evidence" value="ECO:0007669"/>
    <property type="project" value="UniProtKB-KW"/>
</dbReference>
<keyword evidence="6" id="KW-0479">Metal-binding</keyword>
<evidence type="ECO:0000313" key="21">
    <source>
        <dbReference type="EMBL" id="EMS18135.1"/>
    </source>
</evidence>
<protein>
    <recommendedName>
        <fullName evidence="1">RNA-directed DNA polymerase</fullName>
        <ecNumber evidence="1">2.7.7.49</ecNumber>
    </recommendedName>
</protein>
<dbReference type="InterPro" id="IPR012337">
    <property type="entry name" value="RNaseH-like_sf"/>
</dbReference>
<dbReference type="Pfam" id="PF00078">
    <property type="entry name" value="RVT_1"/>
    <property type="match status" value="1"/>
</dbReference>
<dbReference type="Gene3D" id="2.40.70.10">
    <property type="entry name" value="Acid Proteases"/>
    <property type="match status" value="1"/>
</dbReference>
<keyword evidence="8" id="KW-0255">Endonuclease</keyword>
<dbReference type="InterPro" id="IPR021109">
    <property type="entry name" value="Peptidase_aspartic_dom_sf"/>
</dbReference>
<dbReference type="PROSITE" id="PS50013">
    <property type="entry name" value="CHROMO_2"/>
    <property type="match status" value="1"/>
</dbReference>
<dbReference type="PANTHER" id="PTHR37984:SF5">
    <property type="entry name" value="PROTEIN NYNRIN-LIKE"/>
    <property type="match status" value="1"/>
</dbReference>
<keyword evidence="16" id="KW-0233">DNA recombination</keyword>
<dbReference type="InterPro" id="IPR041373">
    <property type="entry name" value="RT_RNaseH"/>
</dbReference>
<keyword evidence="11" id="KW-0694">RNA-binding</keyword>
<dbReference type="Gene3D" id="3.10.10.10">
    <property type="entry name" value="HIV Type 1 Reverse Transcriptase, subunit A, domain 1"/>
    <property type="match status" value="1"/>
</dbReference>
<keyword evidence="12" id="KW-0229">DNA integration</keyword>
<dbReference type="GO" id="GO:0015074">
    <property type="term" value="P:DNA integration"/>
    <property type="evidence" value="ECO:0007669"/>
    <property type="project" value="UniProtKB-KW"/>
</dbReference>
<gene>
    <name evidence="21" type="ORF">RHTO_06680</name>
</gene>
<evidence type="ECO:0000256" key="15">
    <source>
        <dbReference type="ARBA" id="ARBA00023125"/>
    </source>
</evidence>
<evidence type="ECO:0000256" key="9">
    <source>
        <dbReference type="ARBA" id="ARBA00022801"/>
    </source>
</evidence>
<name>M7WJW4_RHOT1</name>
<dbReference type="EC" id="2.7.7.49" evidence="1"/>
<keyword evidence="22" id="KW-1185">Reference proteome</keyword>
<dbReference type="SUPFAM" id="SSF56672">
    <property type="entry name" value="DNA/RNA polymerases"/>
    <property type="match status" value="1"/>
</dbReference>
<dbReference type="Pfam" id="PF00385">
    <property type="entry name" value="Chromo"/>
    <property type="match status" value="1"/>
</dbReference>
<feature type="region of interest" description="Disordered" evidence="17">
    <location>
        <begin position="1"/>
        <end position="36"/>
    </location>
</feature>
<dbReference type="Pfam" id="PF17917">
    <property type="entry name" value="RT_RNaseH"/>
    <property type="match status" value="1"/>
</dbReference>
<dbReference type="Pfam" id="PF24626">
    <property type="entry name" value="SH3_Tf2-1"/>
    <property type="match status" value="1"/>
</dbReference>
<evidence type="ECO:0000256" key="2">
    <source>
        <dbReference type="ARBA" id="ARBA00022670"/>
    </source>
</evidence>
<evidence type="ECO:0000313" key="22">
    <source>
        <dbReference type="Proteomes" id="UP000016926"/>
    </source>
</evidence>
<dbReference type="GO" id="GO:0005634">
    <property type="term" value="C:nucleus"/>
    <property type="evidence" value="ECO:0007669"/>
    <property type="project" value="UniProtKB-ARBA"/>
</dbReference>
<dbReference type="SUPFAM" id="SSF54160">
    <property type="entry name" value="Chromo domain-like"/>
    <property type="match status" value="1"/>
</dbReference>
<dbReference type="FunFam" id="1.10.340.70:FF:000001">
    <property type="entry name" value="Retrovirus-related Pol polyprotein from transposon gypsy-like Protein"/>
    <property type="match status" value="1"/>
</dbReference>
<keyword evidence="7" id="KW-0064">Aspartyl protease</keyword>
<keyword evidence="3" id="KW-0808">Transferase</keyword>
<evidence type="ECO:0000259" key="20">
    <source>
        <dbReference type="PROSITE" id="PS50994"/>
    </source>
</evidence>
<dbReference type="InterPro" id="IPR056924">
    <property type="entry name" value="SH3_Tf2-1"/>
</dbReference>
<dbReference type="GO" id="GO:0003677">
    <property type="term" value="F:DNA binding"/>
    <property type="evidence" value="ECO:0007669"/>
    <property type="project" value="UniProtKB-KW"/>
</dbReference>
<evidence type="ECO:0000256" key="3">
    <source>
        <dbReference type="ARBA" id="ARBA00022679"/>
    </source>
</evidence>
<proteinExistence type="predicted"/>
<evidence type="ECO:0000259" key="19">
    <source>
        <dbReference type="PROSITE" id="PS50878"/>
    </source>
</evidence>
<sequence>MTFLLCSPGHTEVRGPSEKREREGTASSAPPVDPSLNVRLIIHPAALPTGAKSHPQRTKVATRSGPRSLVFVEPVLSDKSSPLPLFFLRTTSGTLATTRASPRRYGIPTVNPSVYPDERRRHRPPPPSPNSDSPSADDLSSASEHGSPPPLRYSRTPRMAPASTVVAAPAYQPGKAPYLLDDSPAGLASFSRAARLFFHAKSVKDNALKVAYVGGGLVGFPELYNWYLSSATEHEAKTYDSFWADLLKRALPRDYVWDAKGRIRWAKQGDEDYEVWSSSLRTEHLQLTDKVMSTRDFIECLLYGMDPELSTILRRGSFLRNSGFHEDDLSLVALSTSTLVFTAPLNYEKFDRSARDEWNKIAARRRSNAAQIRSLSRKTAAITVSKPSRSNGSTNSGSGATTRSNSSSAAPQTTSGGGGRPPKLTEREKDWLSANNGCFRCRRINISADHDPKQCTDWAPANYVIKIPQGWEKNKPIPASVPSSTNASISTGSSTVELAAIYQEDDEVDLPESLADDSDTDGCAFPPLQLRVAASRRSRLAMGLADSGSSVSLISDKLAAGLGLERFLLSRPERVRFAIQGEGDLYTITHFVRCGVALENGTWSAGTTTLLVAPLEEPFGVILGVPFLKRHRLSLTAHPEPAILVDRGKGKTPYNLLAPAYGPATAFQTLASVEGEEKAAFISKVAEACAFGLVDQAQALTEEEAEMKERSGRLMEEFADLFPSTLPPLTADYLAKTSTRHRIRLVDEKRVHNQRGFAIPRKWRESWKRMLEEHLAAGRLRPSTSPYASAAFVVPKKDLTVDPRWVNDYRALNSNTVKDRTPLPIPDQVLADAALAKYWGKTDMTNAFFQTPMAEEDIAKTAIKTPWGLFEWTVMPQGLCNAPATHQARVNKALRHLIGVCCQAFVDDVIIYSRTVEEHEENCRAVLEALRAAGLYCSMKKTDLFTLHTEFLGHVISREGIQADPSKTEKIKSWPRLRTVTQVRGFLGLVQYLRKFIPLLAEHTAVLTPLTKKGLTDISSLWGQKEEVAFEAIKRIVTLLPVLRALDQDSDEPIWLMTDASKVGLGAVLLQVEDWKTARPCGFYSRQYIPAERNYPTHEQELLAVVAALKAWRVELLGVQFRVLTDHDTLRHFRTQATLLKQQARWTETLADYDYELSYIPGKANAVADSLSRFSFPEPRAAIAVCGISEHSISEAVVEKIKEGYLADDFCVQVVERRLVRNLGSSSEFERRDGLIYYKGDRILVPDVKELREALLHDAHDALGHMGVQKTLRSLSLSFFWPRMTKSVVDYVRSCDGCQRNKSRTNKVAGKLHSLPVPVRPFSDVALDFVGPLPSSEGRDMLLTVTDRLTGYTRLFPCRAKDEVKDIAEVVFKGWFSLFGLPERMVSDRDKLFTSRFWRTLHSRLGLKSQMSTSFHPETDGRSERMNKTVVQVLRQQTPFELVLGFTPSLSPRLSTPSNLPAVNSLLDERNMKINEARDALAVSKVRQAEQANKRRSDEETFAKGDLVLVDSRDRRMRYKSKHGHGRAAKLFPRWDGPFEVVEVFPDTSTYRLQLTHDDKSHPVFHISKLKRYNLNNADNFPSREPPRPGPIDVDGEEEYEVEAIVDEKGKGRGLRYLVKWRGYPDTDNGWEPLENVKDTEALKRWKERGR</sequence>
<evidence type="ECO:0000256" key="14">
    <source>
        <dbReference type="ARBA" id="ARBA00022932"/>
    </source>
</evidence>
<dbReference type="Pfam" id="PF17921">
    <property type="entry name" value="Integrase_H2C2"/>
    <property type="match status" value="1"/>
</dbReference>
<dbReference type="Gene3D" id="3.10.20.370">
    <property type="match status" value="1"/>
</dbReference>
<dbReference type="eggNOG" id="KOG0017">
    <property type="taxonomic scope" value="Eukaryota"/>
</dbReference>
<dbReference type="Proteomes" id="UP000016926">
    <property type="component" value="Unassembled WGS sequence"/>
</dbReference>
<dbReference type="EMBL" id="KB722688">
    <property type="protein sequence ID" value="EMS18135.1"/>
    <property type="molecule type" value="Genomic_DNA"/>
</dbReference>
<evidence type="ECO:0000256" key="7">
    <source>
        <dbReference type="ARBA" id="ARBA00022750"/>
    </source>
</evidence>
<dbReference type="CDD" id="cd09274">
    <property type="entry name" value="RNase_HI_RT_Ty3"/>
    <property type="match status" value="1"/>
</dbReference>
<feature type="domain" description="Chromo" evidence="18">
    <location>
        <begin position="1600"/>
        <end position="1651"/>
    </location>
</feature>
<dbReference type="OrthoDB" id="3341476at2759"/>
<keyword evidence="5" id="KW-0540">Nuclease</keyword>
<dbReference type="Gene3D" id="2.40.50.40">
    <property type="match status" value="1"/>
</dbReference>
<evidence type="ECO:0000256" key="16">
    <source>
        <dbReference type="ARBA" id="ARBA00023172"/>
    </source>
</evidence>